<gene>
    <name evidence="7" type="ORF">EDD80_10527</name>
</gene>
<dbReference type="RefSeq" id="WP_225975033.1">
    <property type="nucleotide sequence ID" value="NZ_CP042432.1"/>
</dbReference>
<keyword evidence="5" id="KW-0732">Signal</keyword>
<dbReference type="GO" id="GO:0016042">
    <property type="term" value="P:lipid catabolic process"/>
    <property type="evidence" value="ECO:0007669"/>
    <property type="project" value="UniProtKB-UniRule"/>
</dbReference>
<comment type="caution">
    <text evidence="7">The sequence shown here is derived from an EMBL/GenBank/DDBJ whole genome shotgun (WGS) entry which is preliminary data.</text>
</comment>
<feature type="active site" description="Nucleophile" evidence="4">
    <location>
        <position position="61"/>
    </location>
</feature>
<evidence type="ECO:0000259" key="6">
    <source>
        <dbReference type="PROSITE" id="PS51635"/>
    </source>
</evidence>
<evidence type="ECO:0000256" key="2">
    <source>
        <dbReference type="ARBA" id="ARBA00022963"/>
    </source>
</evidence>
<dbReference type="Proteomes" id="UP000295807">
    <property type="component" value="Unassembled WGS sequence"/>
</dbReference>
<dbReference type="InterPro" id="IPR016035">
    <property type="entry name" value="Acyl_Trfase/lysoPLipase"/>
</dbReference>
<feature type="chain" id="PRO_5020679870" evidence="5">
    <location>
        <begin position="23"/>
        <end position="751"/>
    </location>
</feature>
<reference evidence="7 8" key="1">
    <citation type="submission" date="2019-03" db="EMBL/GenBank/DDBJ databases">
        <title>Genomic Encyclopedia of Type Strains, Phase IV (KMG-IV): sequencing the most valuable type-strain genomes for metagenomic binning, comparative biology and taxonomic classification.</title>
        <authorList>
            <person name="Goeker M."/>
        </authorList>
    </citation>
    <scope>NUCLEOTIDE SEQUENCE [LARGE SCALE GENOMIC DNA]</scope>
    <source>
        <strain evidence="7 8">DSM 21100</strain>
    </source>
</reference>
<feature type="short sequence motif" description="GXSXG" evidence="4">
    <location>
        <begin position="59"/>
        <end position="63"/>
    </location>
</feature>
<dbReference type="InterPro" id="IPR002641">
    <property type="entry name" value="PNPLA_dom"/>
</dbReference>
<dbReference type="EMBL" id="SMAD01000005">
    <property type="protein sequence ID" value="TCS87215.1"/>
    <property type="molecule type" value="Genomic_DNA"/>
</dbReference>
<keyword evidence="1 4" id="KW-0378">Hydrolase</keyword>
<evidence type="ECO:0000256" key="3">
    <source>
        <dbReference type="ARBA" id="ARBA00023098"/>
    </source>
</evidence>
<evidence type="ECO:0000313" key="8">
    <source>
        <dbReference type="Proteomes" id="UP000295807"/>
    </source>
</evidence>
<feature type="domain" description="PNPLA" evidence="6">
    <location>
        <begin position="28"/>
        <end position="223"/>
    </location>
</feature>
<dbReference type="InterPro" id="IPR050301">
    <property type="entry name" value="NTE"/>
</dbReference>
<dbReference type="AlphaFoldDB" id="A0A4R3KTT0"/>
<dbReference type="Pfam" id="PF01734">
    <property type="entry name" value="Patatin"/>
    <property type="match status" value="1"/>
</dbReference>
<keyword evidence="2 4" id="KW-0442">Lipid degradation</keyword>
<evidence type="ECO:0000256" key="1">
    <source>
        <dbReference type="ARBA" id="ARBA00022801"/>
    </source>
</evidence>
<dbReference type="CDD" id="cd07205">
    <property type="entry name" value="Pat_PNPLA6_PNPLA7_NTE1_like"/>
    <property type="match status" value="1"/>
</dbReference>
<keyword evidence="3 4" id="KW-0443">Lipid metabolism</keyword>
<feature type="short sequence motif" description="DGA/G" evidence="4">
    <location>
        <begin position="210"/>
        <end position="212"/>
    </location>
</feature>
<evidence type="ECO:0000256" key="4">
    <source>
        <dbReference type="PROSITE-ProRule" id="PRU01161"/>
    </source>
</evidence>
<evidence type="ECO:0000256" key="5">
    <source>
        <dbReference type="SAM" id="SignalP"/>
    </source>
</evidence>
<dbReference type="PROSITE" id="PS51635">
    <property type="entry name" value="PNPLA"/>
    <property type="match status" value="1"/>
</dbReference>
<feature type="signal peptide" evidence="5">
    <location>
        <begin position="1"/>
        <end position="22"/>
    </location>
</feature>
<dbReference type="Gene3D" id="3.40.1090.10">
    <property type="entry name" value="Cytosolic phospholipase A2 catalytic domain"/>
    <property type="match status" value="1"/>
</dbReference>
<feature type="short sequence motif" description="GXGXXG" evidence="4">
    <location>
        <begin position="32"/>
        <end position="37"/>
    </location>
</feature>
<dbReference type="PANTHER" id="PTHR14226:SF29">
    <property type="entry name" value="NEUROPATHY TARGET ESTERASE SWS"/>
    <property type="match status" value="1"/>
</dbReference>
<name>A0A4R3KTT0_9SPHI</name>
<accession>A0A4R3KTT0</accession>
<sequence length="751" mass="85430">MRKRFQIAFLLVLMSLPGSCLYGQKVGLVLSGGGAKGLAHIGVLKAFEENGIPIDYVAGTSMGGVVGGFYAAGYSPSEIEYIAASADFQNWINGRFESDYRNFFKKNPDAPSFLTAKVLIDSAFRARLRTTIATDIPMNFALLELLGQPTANAGFDFDSLFVPFRCMVADIFSQNAIVLRDGSLSDALRGTVSVPFFYRPIQIDGKYVFDGGLYNNFPVDVMREEFDADVIVGSNTSSKVYNEYPEEIDEQLLSKITVFLFLSKSDSTQLGENGVFINPDLSEFSATDFEPVEAYIKAGYEAALQQMPRIKQLISRRVSRDTLQAKRARFNSRFPPIRFSDISIKGATVEQRRYIERIFRQNKSALSLKDIKNGYYRLVADDNFETVYPRMIYDSLDHTYRFELQVTPERNFLFNFGGNVSTRPISNAFMGVQYNILRSNSYTFGASFYSGRFYESARLAARMDIPWRVPFFLQLDFIYNHWNYFRSSEIFIEDLTPTYIDQNDKKLEFILGLPGRNNGRYEFAASAIRLNNKYYLDDEVTSGPLDLSVFDGYKFRASFERNTLDRKQYPSSGHRFQLGFYAFTGKEGFIPIQGTALPGQQKNWLKAKLSYERYFRTSGFSKLGYLVEGVWTNQPSFGNQKSSMLMAPVFYPLADSKSLYLESLRARKYAALGLRNIITFYENIDLRMEGYIFKQPDLELSNFSLAASAALVYHSPVGPVGLNVSYYDDPERKLGVLFHIGYLIYNKRANE</sequence>
<keyword evidence="8" id="KW-1185">Reference proteome</keyword>
<organism evidence="7 8">
    <name type="scientific">Anseongella ginsenosidimutans</name>
    <dbReference type="NCBI Taxonomy" id="496056"/>
    <lineage>
        <taxon>Bacteria</taxon>
        <taxon>Pseudomonadati</taxon>
        <taxon>Bacteroidota</taxon>
        <taxon>Sphingobacteriia</taxon>
        <taxon>Sphingobacteriales</taxon>
        <taxon>Sphingobacteriaceae</taxon>
        <taxon>Anseongella</taxon>
    </lineage>
</organism>
<feature type="active site" description="Proton acceptor" evidence="4">
    <location>
        <position position="210"/>
    </location>
</feature>
<proteinExistence type="predicted"/>
<evidence type="ECO:0000313" key="7">
    <source>
        <dbReference type="EMBL" id="TCS87215.1"/>
    </source>
</evidence>
<protein>
    <submittedName>
        <fullName evidence="7">NTE family protein</fullName>
    </submittedName>
</protein>
<dbReference type="GO" id="GO:0016787">
    <property type="term" value="F:hydrolase activity"/>
    <property type="evidence" value="ECO:0007669"/>
    <property type="project" value="UniProtKB-UniRule"/>
</dbReference>
<dbReference type="PANTHER" id="PTHR14226">
    <property type="entry name" value="NEUROPATHY TARGET ESTERASE/SWISS CHEESE D.MELANOGASTER"/>
    <property type="match status" value="1"/>
</dbReference>
<dbReference type="SUPFAM" id="SSF52151">
    <property type="entry name" value="FabD/lysophospholipase-like"/>
    <property type="match status" value="1"/>
</dbReference>